<organism evidence="2 3">
    <name type="scientific">Microctonus aethiopoides</name>
    <dbReference type="NCBI Taxonomy" id="144406"/>
    <lineage>
        <taxon>Eukaryota</taxon>
        <taxon>Metazoa</taxon>
        <taxon>Ecdysozoa</taxon>
        <taxon>Arthropoda</taxon>
        <taxon>Hexapoda</taxon>
        <taxon>Insecta</taxon>
        <taxon>Pterygota</taxon>
        <taxon>Neoptera</taxon>
        <taxon>Endopterygota</taxon>
        <taxon>Hymenoptera</taxon>
        <taxon>Apocrita</taxon>
        <taxon>Ichneumonoidea</taxon>
        <taxon>Braconidae</taxon>
        <taxon>Euphorinae</taxon>
        <taxon>Microctonus</taxon>
    </lineage>
</organism>
<reference evidence="2" key="1">
    <citation type="journal article" date="2023" name="bioRxiv">
        <title>Scaffold-level genome assemblies of two parasitoid biocontrol wasps reveal the parthenogenesis mechanism and an associated novel virus.</title>
        <authorList>
            <person name="Inwood S."/>
            <person name="Skelly J."/>
            <person name="Guhlin J."/>
            <person name="Harrop T."/>
            <person name="Goldson S."/>
            <person name="Dearden P."/>
        </authorList>
    </citation>
    <scope>NUCLEOTIDE SEQUENCE</scope>
    <source>
        <strain evidence="2">Irish</strain>
        <tissue evidence="2">Whole body</tissue>
    </source>
</reference>
<accession>A0AA39FHP1</accession>
<feature type="compositionally biased region" description="Basic and acidic residues" evidence="1">
    <location>
        <begin position="92"/>
        <end position="107"/>
    </location>
</feature>
<name>A0AA39FHP1_9HYME</name>
<dbReference type="AlphaFoldDB" id="A0AA39FHP1"/>
<comment type="caution">
    <text evidence="2">The sequence shown here is derived from an EMBL/GenBank/DDBJ whole genome shotgun (WGS) entry which is preliminary data.</text>
</comment>
<sequence>MVISKFREIAVCSIRDAEPSQDLLLLLLGLTESVGGAVYQKQSRPPVPYLAKPQICGSVWVIPRFRITRGTSMENDNTKATKTSLPGPSLDQEEKATEPGAEKPRVR</sequence>
<feature type="compositionally biased region" description="Polar residues" evidence="1">
    <location>
        <begin position="71"/>
        <end position="86"/>
    </location>
</feature>
<evidence type="ECO:0000313" key="3">
    <source>
        <dbReference type="Proteomes" id="UP001168990"/>
    </source>
</evidence>
<proteinExistence type="predicted"/>
<gene>
    <name evidence="2" type="ORF">PV328_010433</name>
</gene>
<reference evidence="2" key="2">
    <citation type="submission" date="2023-03" db="EMBL/GenBank/DDBJ databases">
        <authorList>
            <person name="Inwood S.N."/>
            <person name="Skelly J.G."/>
            <person name="Guhlin J."/>
            <person name="Harrop T.W.R."/>
            <person name="Goldson S.G."/>
            <person name="Dearden P.K."/>
        </authorList>
    </citation>
    <scope>NUCLEOTIDE SEQUENCE</scope>
    <source>
        <strain evidence="2">Irish</strain>
        <tissue evidence="2">Whole body</tissue>
    </source>
</reference>
<evidence type="ECO:0000313" key="2">
    <source>
        <dbReference type="EMBL" id="KAK0169792.1"/>
    </source>
</evidence>
<protein>
    <submittedName>
        <fullName evidence="2">Uncharacterized protein</fullName>
    </submittedName>
</protein>
<dbReference type="EMBL" id="JAQQBS010000004">
    <property type="protein sequence ID" value="KAK0169792.1"/>
    <property type="molecule type" value="Genomic_DNA"/>
</dbReference>
<evidence type="ECO:0000256" key="1">
    <source>
        <dbReference type="SAM" id="MobiDB-lite"/>
    </source>
</evidence>
<dbReference type="Proteomes" id="UP001168990">
    <property type="component" value="Unassembled WGS sequence"/>
</dbReference>
<feature type="region of interest" description="Disordered" evidence="1">
    <location>
        <begin position="71"/>
        <end position="107"/>
    </location>
</feature>
<keyword evidence="3" id="KW-1185">Reference proteome</keyword>